<dbReference type="STRING" id="282197.SAMN04488517_103443"/>
<evidence type="ECO:0000256" key="1">
    <source>
        <dbReference type="ARBA" id="ARBA00004127"/>
    </source>
</evidence>
<feature type="transmembrane region" description="Helical" evidence="5">
    <location>
        <begin position="41"/>
        <end position="61"/>
    </location>
</feature>
<evidence type="ECO:0000313" key="7">
    <source>
        <dbReference type="Proteomes" id="UP000048908"/>
    </source>
</evidence>
<dbReference type="Gene3D" id="1.20.120.1630">
    <property type="match status" value="1"/>
</dbReference>
<keyword evidence="4 5" id="KW-0472">Membrane</keyword>
<evidence type="ECO:0000313" key="6">
    <source>
        <dbReference type="EMBL" id="CTQ32901.1"/>
    </source>
</evidence>
<feature type="transmembrane region" description="Helical" evidence="5">
    <location>
        <begin position="94"/>
        <end position="120"/>
    </location>
</feature>
<dbReference type="InterPro" id="IPR007318">
    <property type="entry name" value="Phopholipid_MeTrfase"/>
</dbReference>
<feature type="transmembrane region" description="Helical" evidence="5">
    <location>
        <begin position="12"/>
        <end position="29"/>
    </location>
</feature>
<keyword evidence="2 5" id="KW-0812">Transmembrane</keyword>
<evidence type="ECO:0000256" key="2">
    <source>
        <dbReference type="ARBA" id="ARBA00022692"/>
    </source>
</evidence>
<dbReference type="RefSeq" id="WP_055682352.1">
    <property type="nucleotide sequence ID" value="NZ_CXPG01000016.1"/>
</dbReference>
<evidence type="ECO:0000256" key="4">
    <source>
        <dbReference type="ARBA" id="ARBA00023136"/>
    </source>
</evidence>
<reference evidence="6 7" key="1">
    <citation type="submission" date="2015-07" db="EMBL/GenBank/DDBJ databases">
        <authorList>
            <person name="Noorani M."/>
        </authorList>
    </citation>
    <scope>NUCLEOTIDE SEQUENCE [LARGE SCALE GENOMIC DNA]</scope>
    <source>
        <strain evidence="6 7">CECT 5088</strain>
    </source>
</reference>
<keyword evidence="7" id="KW-1185">Reference proteome</keyword>
<dbReference type="Pfam" id="PF04191">
    <property type="entry name" value="PEMT"/>
    <property type="match status" value="1"/>
</dbReference>
<protein>
    <recommendedName>
        <fullName evidence="8">Steroid 5-alpha reductase C-terminal domain-containing protein</fullName>
    </recommendedName>
</protein>
<evidence type="ECO:0000256" key="5">
    <source>
        <dbReference type="SAM" id="Phobius"/>
    </source>
</evidence>
<name>A0A0M6XRV0_9RHOB</name>
<evidence type="ECO:0008006" key="8">
    <source>
        <dbReference type="Google" id="ProtNLM"/>
    </source>
</evidence>
<dbReference type="GO" id="GO:0012505">
    <property type="term" value="C:endomembrane system"/>
    <property type="evidence" value="ECO:0007669"/>
    <property type="project" value="UniProtKB-SubCell"/>
</dbReference>
<accession>A0A0M6XRV0</accession>
<dbReference type="AlphaFoldDB" id="A0A0M6XRV0"/>
<proteinExistence type="predicted"/>
<keyword evidence="3 5" id="KW-1133">Transmembrane helix</keyword>
<dbReference type="EMBL" id="CXPG01000016">
    <property type="protein sequence ID" value="CTQ32901.1"/>
    <property type="molecule type" value="Genomic_DNA"/>
</dbReference>
<gene>
    <name evidence="6" type="ORF">JAN5088_01675</name>
</gene>
<comment type="subcellular location">
    <subcellularLocation>
        <location evidence="1">Endomembrane system</location>
        <topology evidence="1">Multi-pass membrane protein</topology>
    </subcellularLocation>
</comment>
<dbReference type="Proteomes" id="UP000048908">
    <property type="component" value="Unassembled WGS sequence"/>
</dbReference>
<organism evidence="6 7">
    <name type="scientific">Jannaschia rubra</name>
    <dbReference type="NCBI Taxonomy" id="282197"/>
    <lineage>
        <taxon>Bacteria</taxon>
        <taxon>Pseudomonadati</taxon>
        <taxon>Pseudomonadota</taxon>
        <taxon>Alphaproteobacteria</taxon>
        <taxon>Rhodobacterales</taxon>
        <taxon>Roseobacteraceae</taxon>
        <taxon>Jannaschia</taxon>
    </lineage>
</organism>
<dbReference type="OrthoDB" id="9811969at2"/>
<sequence length="151" mass="16683">MSIRRDFPDLPPIWAVGTLAIQWLAATWLPILRFDAAWTDWLGGVVIAGGLALMVWSAVWFRRKRTAIEPRETPAALIVEGPFRINRNPIYTGMTAVLVGAGLLFGALSSLALALLFPVIVTRRFVLGEEAALKAAFGTKAQAYFAETRRW</sequence>
<evidence type="ECO:0000256" key="3">
    <source>
        <dbReference type="ARBA" id="ARBA00022989"/>
    </source>
</evidence>